<dbReference type="Proteomes" id="UP000494245">
    <property type="component" value="Unassembled WGS sequence"/>
</dbReference>
<dbReference type="InterPro" id="IPR013611">
    <property type="entry name" value="Transp-assoc_OB_typ2"/>
</dbReference>
<dbReference type="PANTHER" id="PTHR42781:SF4">
    <property type="entry name" value="SPERMIDINE_PUTRESCINE IMPORT ATP-BINDING PROTEIN POTA"/>
    <property type="match status" value="1"/>
</dbReference>
<reference evidence="5 6" key="2">
    <citation type="submission" date="2020-05" db="EMBL/GenBank/DDBJ databases">
        <title>Draft genome sequence of Desulfovibrio sp. strainFSS-1.</title>
        <authorList>
            <person name="Shimoshige H."/>
            <person name="Kobayashi H."/>
            <person name="Maekawa T."/>
        </authorList>
    </citation>
    <scope>NUCLEOTIDE SEQUENCE [LARGE SCALE GENOMIC DNA]</scope>
    <source>
        <strain evidence="5 6">SIID29052-01</strain>
    </source>
</reference>
<dbReference type="InterPro" id="IPR008995">
    <property type="entry name" value="Mo/tungstate-bd_C_term_dom"/>
</dbReference>
<dbReference type="SUPFAM" id="SSF50331">
    <property type="entry name" value="MOP-like"/>
    <property type="match status" value="1"/>
</dbReference>
<dbReference type="GO" id="GO:0043190">
    <property type="term" value="C:ATP-binding cassette (ABC) transporter complex"/>
    <property type="evidence" value="ECO:0007669"/>
    <property type="project" value="InterPro"/>
</dbReference>
<sequence length="361" mass="39329">MGKVSLEGVSKGYGGRPVLEGLNLEVERGECFTLLGPSGCGKTVLLRLVAGFEAPDAGRVLLDGEPISDPAAGVDVPPDRRGLGVVFQDYAVWPHMTVEANVAYPLKLAKTPPAALRERVAEVIGHVNLTGLEDRLPSQLSGGQQQRVALARALAPRPSMLLLDEPLCNLDAHLREEMRFEIKELQRNLGITVLYVTHDQEIALAISDRLAVMDASGRIRQAGSPEAVYENPADSYVFRFLGMANFLPVALEDGAWRVNGRGPAVPFEPPADGLRERTAGFRPTDAELSRRGEGLEATVKRASFLGAQTDYLLDIDGVGARVQTPTHTALERDILFTEGERCRVNLRGLHWFGPEAREEVR</sequence>
<dbReference type="GO" id="GO:0022857">
    <property type="term" value="F:transmembrane transporter activity"/>
    <property type="evidence" value="ECO:0007669"/>
    <property type="project" value="InterPro"/>
</dbReference>
<keyword evidence="3 5" id="KW-0067">ATP-binding</keyword>
<feature type="domain" description="ABC transporter" evidence="4">
    <location>
        <begin position="4"/>
        <end position="241"/>
    </location>
</feature>
<gene>
    <name evidence="5" type="primary">potA</name>
    <name evidence="5" type="ORF">NNJEOMEG_02052</name>
</gene>
<dbReference type="InterPro" id="IPR003593">
    <property type="entry name" value="AAA+_ATPase"/>
</dbReference>
<reference evidence="5 6" key="1">
    <citation type="submission" date="2020-04" db="EMBL/GenBank/DDBJ databases">
        <authorList>
            <consortium name="Desulfovibrio sp. FSS-1 genome sequencing consortium"/>
            <person name="Shimoshige H."/>
            <person name="Kobayashi H."/>
            <person name="Maekawa T."/>
        </authorList>
    </citation>
    <scope>NUCLEOTIDE SEQUENCE [LARGE SCALE GENOMIC DNA]</scope>
    <source>
        <strain evidence="5 6">SIID29052-01</strain>
    </source>
</reference>
<dbReference type="GO" id="GO:0016887">
    <property type="term" value="F:ATP hydrolysis activity"/>
    <property type="evidence" value="ECO:0007669"/>
    <property type="project" value="InterPro"/>
</dbReference>
<comment type="caution">
    <text evidence="5">The sequence shown here is derived from an EMBL/GenBank/DDBJ whole genome shotgun (WGS) entry which is preliminary data.</text>
</comment>
<dbReference type="RefSeq" id="WP_173084062.1">
    <property type="nucleotide sequence ID" value="NZ_BLTE01000008.1"/>
</dbReference>
<dbReference type="FunFam" id="3.40.50.300:FF:000425">
    <property type="entry name" value="Probable ABC transporter, ATP-binding subunit"/>
    <property type="match status" value="1"/>
</dbReference>
<dbReference type="SUPFAM" id="SSF52540">
    <property type="entry name" value="P-loop containing nucleoside triphosphate hydrolases"/>
    <property type="match status" value="1"/>
</dbReference>
<dbReference type="PANTHER" id="PTHR42781">
    <property type="entry name" value="SPERMIDINE/PUTRESCINE IMPORT ATP-BINDING PROTEIN POTA"/>
    <property type="match status" value="1"/>
</dbReference>
<dbReference type="InterPro" id="IPR017871">
    <property type="entry name" value="ABC_transporter-like_CS"/>
</dbReference>
<evidence type="ECO:0000313" key="5">
    <source>
        <dbReference type="EMBL" id="GFK94212.1"/>
    </source>
</evidence>
<dbReference type="SMART" id="SM00382">
    <property type="entry name" value="AAA"/>
    <property type="match status" value="1"/>
</dbReference>
<evidence type="ECO:0000259" key="4">
    <source>
        <dbReference type="PROSITE" id="PS50893"/>
    </source>
</evidence>
<dbReference type="Pfam" id="PF08402">
    <property type="entry name" value="TOBE_2"/>
    <property type="match status" value="1"/>
</dbReference>
<evidence type="ECO:0000256" key="3">
    <source>
        <dbReference type="ARBA" id="ARBA00022840"/>
    </source>
</evidence>
<dbReference type="GO" id="GO:0015697">
    <property type="term" value="P:quaternary ammonium group transport"/>
    <property type="evidence" value="ECO:0007669"/>
    <property type="project" value="UniProtKB-ARBA"/>
</dbReference>
<dbReference type="PROSITE" id="PS50893">
    <property type="entry name" value="ABC_TRANSPORTER_2"/>
    <property type="match status" value="1"/>
</dbReference>
<protein>
    <submittedName>
        <fullName evidence="5">Spermidine/putrescine import ATP-binding protein PotA</fullName>
    </submittedName>
</protein>
<dbReference type="Gene3D" id="3.40.50.300">
    <property type="entry name" value="P-loop containing nucleotide triphosphate hydrolases"/>
    <property type="match status" value="1"/>
</dbReference>
<dbReference type="AlphaFoldDB" id="A0A6V8LNN5"/>
<evidence type="ECO:0000256" key="2">
    <source>
        <dbReference type="ARBA" id="ARBA00022741"/>
    </source>
</evidence>
<dbReference type="InterPro" id="IPR050093">
    <property type="entry name" value="ABC_SmlMolc_Importer"/>
</dbReference>
<name>A0A6V8LNN5_9BACT</name>
<keyword evidence="1" id="KW-0813">Transport</keyword>
<keyword evidence="6" id="KW-1185">Reference proteome</keyword>
<dbReference type="Pfam" id="PF00005">
    <property type="entry name" value="ABC_tran"/>
    <property type="match status" value="1"/>
</dbReference>
<dbReference type="PROSITE" id="PS00211">
    <property type="entry name" value="ABC_TRANSPORTER_1"/>
    <property type="match status" value="1"/>
</dbReference>
<dbReference type="InterPro" id="IPR027417">
    <property type="entry name" value="P-loop_NTPase"/>
</dbReference>
<accession>A0A6V8LNN5</accession>
<organism evidence="5 6">
    <name type="scientific">Fundidesulfovibrio magnetotacticus</name>
    <dbReference type="NCBI Taxonomy" id="2730080"/>
    <lineage>
        <taxon>Bacteria</taxon>
        <taxon>Pseudomonadati</taxon>
        <taxon>Thermodesulfobacteriota</taxon>
        <taxon>Desulfovibrionia</taxon>
        <taxon>Desulfovibrionales</taxon>
        <taxon>Desulfovibrionaceae</taxon>
        <taxon>Fundidesulfovibrio</taxon>
    </lineage>
</organism>
<dbReference type="GO" id="GO:0005524">
    <property type="term" value="F:ATP binding"/>
    <property type="evidence" value="ECO:0007669"/>
    <property type="project" value="UniProtKB-KW"/>
</dbReference>
<dbReference type="EMBL" id="BLTE01000008">
    <property type="protein sequence ID" value="GFK94212.1"/>
    <property type="molecule type" value="Genomic_DNA"/>
</dbReference>
<dbReference type="InterPro" id="IPR003439">
    <property type="entry name" value="ABC_transporter-like_ATP-bd"/>
</dbReference>
<keyword evidence="2" id="KW-0547">Nucleotide-binding</keyword>
<evidence type="ECO:0000256" key="1">
    <source>
        <dbReference type="ARBA" id="ARBA00022448"/>
    </source>
</evidence>
<evidence type="ECO:0000313" key="6">
    <source>
        <dbReference type="Proteomes" id="UP000494245"/>
    </source>
</evidence>
<proteinExistence type="predicted"/>